<evidence type="ECO:0000256" key="5">
    <source>
        <dbReference type="ARBA" id="ARBA00022989"/>
    </source>
</evidence>
<feature type="transmembrane region" description="Helical" evidence="7">
    <location>
        <begin position="389"/>
        <end position="410"/>
    </location>
</feature>
<sequence>MSVGTSTAGGNAGVIAAGLTRLVVHAPERVLDLAVPSDVPLADLLPALVGHAAPEGTSLDESGLEHSGWVLQRLGSPALDEDATPADLGLRDGETLYLRPRREQLPPVHFDDLVDGVSTGMGERADRWRPEYTRRLLLGLAAATLAAAFTVLAGLDSAALESVLALGLGVLLLLGAFAGSRAMGDAVVGTVLGVLAVPFFALAGWQVPAGPEGPELLGARLLAGATAAAGGAVLAVAASAASAALFCAVVLVCLLGAAAGVIGLTSGLGPAEIAGPVAALTALLGTFVPVLSFRLAGLGLPPLPTNAAQLQEGIDPLPARAVLTRTAVADRYMTALYAAAGLVCALCLTALGLTALSTGAGWTTYALGGTLSLLLVLHGRGMTSARQHLAVALPGWYGALLLPVVGVWHAGTAARGAALAAGAMACAALVVAAWHVPGRRFIPYWGRAADLLHSLAAVALLPLVLIDLGVLNALRETGS</sequence>
<feature type="transmembrane region" description="Helical" evidence="7">
    <location>
        <begin position="335"/>
        <end position="353"/>
    </location>
</feature>
<feature type="transmembrane region" description="Helical" evidence="7">
    <location>
        <begin position="448"/>
        <end position="471"/>
    </location>
</feature>
<dbReference type="Pfam" id="PF19053">
    <property type="entry name" value="EccD"/>
    <property type="match status" value="1"/>
</dbReference>
<feature type="transmembrane region" description="Helical" evidence="7">
    <location>
        <begin position="186"/>
        <end position="205"/>
    </location>
</feature>
<comment type="subcellular location">
    <subcellularLocation>
        <location evidence="1">Cell membrane</location>
        <topology evidence="1">Multi-pass membrane protein</topology>
    </subcellularLocation>
</comment>
<dbReference type="RefSeq" id="WP_381185488.1">
    <property type="nucleotide sequence ID" value="NZ_JBHSFK010000071.1"/>
</dbReference>
<reference evidence="10" key="1">
    <citation type="journal article" date="2019" name="Int. J. Syst. Evol. Microbiol.">
        <title>The Global Catalogue of Microorganisms (GCM) 10K type strain sequencing project: providing services to taxonomists for standard genome sequencing and annotation.</title>
        <authorList>
            <consortium name="The Broad Institute Genomics Platform"/>
            <consortium name="The Broad Institute Genome Sequencing Center for Infectious Disease"/>
            <person name="Wu L."/>
            <person name="Ma J."/>
        </authorList>
    </citation>
    <scope>NUCLEOTIDE SEQUENCE [LARGE SCALE GENOMIC DNA]</scope>
    <source>
        <strain evidence="10">CGMCC 4.7177</strain>
    </source>
</reference>
<proteinExistence type="inferred from homology"/>
<feature type="transmembrane region" description="Helical" evidence="7">
    <location>
        <begin position="416"/>
        <end position="436"/>
    </location>
</feature>
<comment type="similarity">
    <text evidence="2">Belongs to the EccD/Snm4 family.</text>
</comment>
<keyword evidence="6 7" id="KW-0472">Membrane</keyword>
<feature type="transmembrane region" description="Helical" evidence="7">
    <location>
        <begin position="159"/>
        <end position="179"/>
    </location>
</feature>
<evidence type="ECO:0000256" key="4">
    <source>
        <dbReference type="ARBA" id="ARBA00022692"/>
    </source>
</evidence>
<feature type="transmembrane region" description="Helical" evidence="7">
    <location>
        <begin position="244"/>
        <end position="267"/>
    </location>
</feature>
<dbReference type="Proteomes" id="UP001595839">
    <property type="component" value="Unassembled WGS sequence"/>
</dbReference>
<dbReference type="InterPro" id="IPR044049">
    <property type="entry name" value="EccD_transm"/>
</dbReference>
<dbReference type="InterPro" id="IPR006707">
    <property type="entry name" value="T7SS_EccD"/>
</dbReference>
<evidence type="ECO:0000256" key="6">
    <source>
        <dbReference type="ARBA" id="ARBA00023136"/>
    </source>
</evidence>
<dbReference type="PIRSF" id="PIRSF017804">
    <property type="entry name" value="Secretion_EccD1"/>
    <property type="match status" value="1"/>
</dbReference>
<dbReference type="InterPro" id="IPR024962">
    <property type="entry name" value="YukD-like"/>
</dbReference>
<gene>
    <name evidence="9" type="primary">eccD</name>
    <name evidence="9" type="ORF">ACFPIH_53880</name>
</gene>
<feature type="transmembrane region" description="Helical" evidence="7">
    <location>
        <begin position="136"/>
        <end position="153"/>
    </location>
</feature>
<feature type="transmembrane region" description="Helical" evidence="7">
    <location>
        <begin position="359"/>
        <end position="377"/>
    </location>
</feature>
<keyword evidence="4 7" id="KW-0812">Transmembrane</keyword>
<organism evidence="9 10">
    <name type="scientific">Streptomyces vulcanius</name>
    <dbReference type="NCBI Taxonomy" id="1441876"/>
    <lineage>
        <taxon>Bacteria</taxon>
        <taxon>Bacillati</taxon>
        <taxon>Actinomycetota</taxon>
        <taxon>Actinomycetes</taxon>
        <taxon>Kitasatosporales</taxon>
        <taxon>Streptomycetaceae</taxon>
        <taxon>Streptomyces</taxon>
    </lineage>
</organism>
<evidence type="ECO:0000256" key="1">
    <source>
        <dbReference type="ARBA" id="ARBA00004651"/>
    </source>
</evidence>
<evidence type="ECO:0000313" key="9">
    <source>
        <dbReference type="EMBL" id="MFC4508187.1"/>
    </source>
</evidence>
<evidence type="ECO:0000259" key="8">
    <source>
        <dbReference type="Pfam" id="PF19053"/>
    </source>
</evidence>
<dbReference type="NCBIfam" id="TIGR03920">
    <property type="entry name" value="T7SS_EccD"/>
    <property type="match status" value="1"/>
</dbReference>
<evidence type="ECO:0000256" key="7">
    <source>
        <dbReference type="SAM" id="Phobius"/>
    </source>
</evidence>
<evidence type="ECO:0000313" key="10">
    <source>
        <dbReference type="Proteomes" id="UP001595839"/>
    </source>
</evidence>
<feature type="transmembrane region" description="Helical" evidence="7">
    <location>
        <begin position="273"/>
        <end position="293"/>
    </location>
</feature>
<evidence type="ECO:0000256" key="2">
    <source>
        <dbReference type="ARBA" id="ARBA00006162"/>
    </source>
</evidence>
<protein>
    <submittedName>
        <fullName evidence="9">Type VII secretion integral membrane protein EccD</fullName>
    </submittedName>
</protein>
<dbReference type="Gene3D" id="3.10.20.90">
    <property type="entry name" value="Phosphatidylinositol 3-kinase Catalytic Subunit, Chain A, domain 1"/>
    <property type="match status" value="1"/>
</dbReference>
<evidence type="ECO:0000256" key="3">
    <source>
        <dbReference type="ARBA" id="ARBA00022475"/>
    </source>
</evidence>
<accession>A0ABV9B8T0</accession>
<dbReference type="EMBL" id="JBHSFK010000071">
    <property type="protein sequence ID" value="MFC4508187.1"/>
    <property type="molecule type" value="Genomic_DNA"/>
</dbReference>
<feature type="transmembrane region" description="Helical" evidence="7">
    <location>
        <begin position="217"/>
        <end position="237"/>
    </location>
</feature>
<comment type="caution">
    <text evidence="9">The sequence shown here is derived from an EMBL/GenBank/DDBJ whole genome shotgun (WGS) entry which is preliminary data.</text>
</comment>
<keyword evidence="5 7" id="KW-1133">Transmembrane helix</keyword>
<name>A0ABV9B8T0_9ACTN</name>
<keyword evidence="10" id="KW-1185">Reference proteome</keyword>
<feature type="domain" description="EccD-like transmembrane" evidence="8">
    <location>
        <begin position="133"/>
        <end position="476"/>
    </location>
</feature>
<keyword evidence="3" id="KW-1003">Cell membrane</keyword>
<dbReference type="Pfam" id="PF08817">
    <property type="entry name" value="YukD"/>
    <property type="match status" value="1"/>
</dbReference>